<accession>A0A0V1ADJ0</accession>
<proteinExistence type="predicted"/>
<reference evidence="1 2" key="1">
    <citation type="submission" date="2015-01" db="EMBL/GenBank/DDBJ databases">
        <title>Evolution of Trichinella species and genotypes.</title>
        <authorList>
            <person name="Korhonen P.K."/>
            <person name="Edoardo P."/>
            <person name="Giuseppe L.R."/>
            <person name="Gasser R.B."/>
        </authorList>
    </citation>
    <scope>NUCLEOTIDE SEQUENCE [LARGE SCALE GENOMIC DNA]</scope>
    <source>
        <strain evidence="1">ISS2496</strain>
    </source>
</reference>
<protein>
    <submittedName>
        <fullName evidence="1">Uncharacterized protein</fullName>
    </submittedName>
</protein>
<evidence type="ECO:0000313" key="1">
    <source>
        <dbReference type="EMBL" id="KRY22756.1"/>
    </source>
</evidence>
<dbReference type="Proteomes" id="UP000054783">
    <property type="component" value="Unassembled WGS sequence"/>
</dbReference>
<dbReference type="AlphaFoldDB" id="A0A0V1ADJ0"/>
<dbReference type="EMBL" id="JYDQ01000007">
    <property type="protein sequence ID" value="KRY22756.1"/>
    <property type="molecule type" value="Genomic_DNA"/>
</dbReference>
<comment type="caution">
    <text evidence="1">The sequence shown here is derived from an EMBL/GenBank/DDBJ whole genome shotgun (WGS) entry which is preliminary data.</text>
</comment>
<keyword evidence="2" id="KW-1185">Reference proteome</keyword>
<sequence length="75" mass="8714">MRISILYHINSREKFCLLNEMKCRHSKTCLPENSCKSLFCCNANAYLASDSMVFDVQLVRRVDWCGIGKLNLLIR</sequence>
<organism evidence="1 2">
    <name type="scientific">Trichinella patagoniensis</name>
    <dbReference type="NCBI Taxonomy" id="990121"/>
    <lineage>
        <taxon>Eukaryota</taxon>
        <taxon>Metazoa</taxon>
        <taxon>Ecdysozoa</taxon>
        <taxon>Nematoda</taxon>
        <taxon>Enoplea</taxon>
        <taxon>Dorylaimia</taxon>
        <taxon>Trichinellida</taxon>
        <taxon>Trichinellidae</taxon>
        <taxon>Trichinella</taxon>
    </lineage>
</organism>
<name>A0A0V1ADJ0_9BILA</name>
<evidence type="ECO:0000313" key="2">
    <source>
        <dbReference type="Proteomes" id="UP000054783"/>
    </source>
</evidence>
<gene>
    <name evidence="1" type="ORF">T12_11995</name>
</gene>